<dbReference type="InterPro" id="IPR029062">
    <property type="entry name" value="Class_I_gatase-like"/>
</dbReference>
<evidence type="ECO:0000256" key="3">
    <source>
        <dbReference type="ARBA" id="ARBA00012291"/>
    </source>
</evidence>
<dbReference type="PANTHER" id="PTHR11550">
    <property type="entry name" value="CTP SYNTHASE"/>
    <property type="match status" value="1"/>
</dbReference>
<comment type="pathway">
    <text evidence="1">Pyrimidine metabolism; CTP biosynthesis via de novo pathway; CTP from UDP: step 2/2.</text>
</comment>
<name>A0A1F6E640_9BACT</name>
<feature type="domain" description="Glutamine amidotransferase" evidence="10">
    <location>
        <begin position="129"/>
        <end position="359"/>
    </location>
</feature>
<protein>
    <recommendedName>
        <fullName evidence="3">CTP synthase (glutamine hydrolyzing)</fullName>
        <ecNumber evidence="3">6.3.4.2</ecNumber>
    </recommendedName>
</protein>
<evidence type="ECO:0000259" key="10">
    <source>
        <dbReference type="Pfam" id="PF00117"/>
    </source>
</evidence>
<dbReference type="GO" id="GO:0005524">
    <property type="term" value="F:ATP binding"/>
    <property type="evidence" value="ECO:0007669"/>
    <property type="project" value="UniProtKB-KW"/>
</dbReference>
<evidence type="ECO:0000313" key="13">
    <source>
        <dbReference type="Proteomes" id="UP000176914"/>
    </source>
</evidence>
<dbReference type="SUPFAM" id="SSF52540">
    <property type="entry name" value="P-loop containing nucleoside triphosphate hydrolases"/>
    <property type="match status" value="1"/>
</dbReference>
<accession>A0A1F6E640</accession>
<evidence type="ECO:0000256" key="5">
    <source>
        <dbReference type="ARBA" id="ARBA00022741"/>
    </source>
</evidence>
<dbReference type="Gene3D" id="3.40.50.300">
    <property type="entry name" value="P-loop containing nucleotide triphosphate hydrolases"/>
    <property type="match status" value="1"/>
</dbReference>
<evidence type="ECO:0000256" key="7">
    <source>
        <dbReference type="ARBA" id="ARBA00022962"/>
    </source>
</evidence>
<dbReference type="AlphaFoldDB" id="A0A1F6E640"/>
<evidence type="ECO:0000256" key="2">
    <source>
        <dbReference type="ARBA" id="ARBA00007533"/>
    </source>
</evidence>
<dbReference type="UniPathway" id="UPA00159">
    <property type="reaction ID" value="UER00277"/>
</dbReference>
<evidence type="ECO:0000256" key="9">
    <source>
        <dbReference type="ARBA" id="ARBA00047781"/>
    </source>
</evidence>
<evidence type="ECO:0000256" key="1">
    <source>
        <dbReference type="ARBA" id="ARBA00005171"/>
    </source>
</evidence>
<evidence type="ECO:0000256" key="4">
    <source>
        <dbReference type="ARBA" id="ARBA00022598"/>
    </source>
</evidence>
<dbReference type="Gene3D" id="3.40.50.880">
    <property type="match status" value="1"/>
</dbReference>
<evidence type="ECO:0000256" key="8">
    <source>
        <dbReference type="ARBA" id="ARBA00022975"/>
    </source>
</evidence>
<dbReference type="EC" id="6.3.4.2" evidence="3"/>
<dbReference type="InterPro" id="IPR004468">
    <property type="entry name" value="CTP_synthase"/>
</dbReference>
<evidence type="ECO:0000256" key="6">
    <source>
        <dbReference type="ARBA" id="ARBA00022840"/>
    </source>
</evidence>
<comment type="similarity">
    <text evidence="2">Belongs to the CTP synthase family.</text>
</comment>
<dbReference type="PROSITE" id="PS51273">
    <property type="entry name" value="GATASE_TYPE_1"/>
    <property type="match status" value="1"/>
</dbReference>
<gene>
    <name evidence="12" type="ORF">A3C20_03565</name>
</gene>
<dbReference type="FunFam" id="3.40.50.880:FF:000002">
    <property type="entry name" value="CTP synthase"/>
    <property type="match status" value="1"/>
</dbReference>
<organism evidence="12 13">
    <name type="scientific">Candidatus Kaiserbacteria bacterium RIFCSPHIGHO2_02_FULL_55_25</name>
    <dbReference type="NCBI Taxonomy" id="1798498"/>
    <lineage>
        <taxon>Bacteria</taxon>
        <taxon>Candidatus Kaiseribacteriota</taxon>
    </lineage>
</organism>
<keyword evidence="4" id="KW-0436">Ligase</keyword>
<dbReference type="InterPro" id="IPR017456">
    <property type="entry name" value="CTP_synthase_N"/>
</dbReference>
<dbReference type="InterPro" id="IPR017926">
    <property type="entry name" value="GATASE"/>
</dbReference>
<dbReference type="GO" id="GO:0042802">
    <property type="term" value="F:identical protein binding"/>
    <property type="evidence" value="ECO:0007669"/>
    <property type="project" value="TreeGrafter"/>
</dbReference>
<reference evidence="12 13" key="1">
    <citation type="journal article" date="2016" name="Nat. Commun.">
        <title>Thousands of microbial genomes shed light on interconnected biogeochemical processes in an aquifer system.</title>
        <authorList>
            <person name="Anantharaman K."/>
            <person name="Brown C.T."/>
            <person name="Hug L.A."/>
            <person name="Sharon I."/>
            <person name="Castelle C.J."/>
            <person name="Probst A.J."/>
            <person name="Thomas B.C."/>
            <person name="Singh A."/>
            <person name="Wilkins M.J."/>
            <person name="Karaoz U."/>
            <person name="Brodie E.L."/>
            <person name="Williams K.H."/>
            <person name="Hubbard S.S."/>
            <person name="Banfield J.F."/>
        </authorList>
    </citation>
    <scope>NUCLEOTIDE SEQUENCE [LARGE SCALE GENOMIC DNA]</scope>
</reference>
<dbReference type="CDD" id="cd01746">
    <property type="entry name" value="GATase1_CTP_Synthase"/>
    <property type="match status" value="1"/>
</dbReference>
<feature type="domain" description="CTP synthase N-terminal" evidence="11">
    <location>
        <begin position="4"/>
        <end position="86"/>
    </location>
</feature>
<keyword evidence="5" id="KW-0547">Nucleotide-binding</keyword>
<sequence length="365" mass="40713">MPSTIGEMKTKPTQNAVRQLNAYGVQPDIIIARSTHTLDKRRKEKLAIWCNVQPDHIISAPDVDSIYDVPLNFERDKLSETLMSLLGKRPKQTPDFTEWKRFADHAHNGNGKVSIGIVGKYFDTGDFVLSDAYISVIEAIKFSAYHHGVKPEIDWLNAKNYESNPASVSELKKYDGVIVPGGFGETGIEGKINAIRFVRENKIPYFGLCYGMQLMTVEYARNVAGLSGAHTTEIDAKSPHPVIAILPEQIEKLAKKNYGGTMRLGAYPCELVPGTIAAEAYDKASISERHRHRFEVNPEYIERLQKAGLVFSGKSPNGRLMEIAELPKSAHPFMLGTQFHPELKARPLSPHPLFNAFIKAAIEKK</sequence>
<keyword evidence="8" id="KW-0665">Pyrimidine biosynthesis</keyword>
<dbReference type="InterPro" id="IPR027417">
    <property type="entry name" value="P-loop_NTPase"/>
</dbReference>
<comment type="caution">
    <text evidence="12">The sequence shown here is derived from an EMBL/GenBank/DDBJ whole genome shotgun (WGS) entry which is preliminary data.</text>
</comment>
<comment type="catalytic activity">
    <reaction evidence="9">
        <text>UTP + L-glutamine + ATP + H2O = CTP + L-glutamate + ADP + phosphate + 2 H(+)</text>
        <dbReference type="Rhea" id="RHEA:26426"/>
        <dbReference type="ChEBI" id="CHEBI:15377"/>
        <dbReference type="ChEBI" id="CHEBI:15378"/>
        <dbReference type="ChEBI" id="CHEBI:29985"/>
        <dbReference type="ChEBI" id="CHEBI:30616"/>
        <dbReference type="ChEBI" id="CHEBI:37563"/>
        <dbReference type="ChEBI" id="CHEBI:43474"/>
        <dbReference type="ChEBI" id="CHEBI:46398"/>
        <dbReference type="ChEBI" id="CHEBI:58359"/>
        <dbReference type="ChEBI" id="CHEBI:456216"/>
        <dbReference type="EC" id="6.3.4.2"/>
    </reaction>
</comment>
<dbReference type="GO" id="GO:0044210">
    <property type="term" value="P:'de novo' CTP biosynthetic process"/>
    <property type="evidence" value="ECO:0007669"/>
    <property type="project" value="UniProtKB-UniPathway"/>
</dbReference>
<dbReference type="NCBIfam" id="NF003792">
    <property type="entry name" value="PRK05380.1"/>
    <property type="match status" value="1"/>
</dbReference>
<keyword evidence="7" id="KW-0315">Glutamine amidotransferase</keyword>
<dbReference type="PANTHER" id="PTHR11550:SF0">
    <property type="entry name" value="CTP SYNTHASE-RELATED"/>
    <property type="match status" value="1"/>
</dbReference>
<dbReference type="SUPFAM" id="SSF52317">
    <property type="entry name" value="Class I glutamine amidotransferase-like"/>
    <property type="match status" value="1"/>
</dbReference>
<evidence type="ECO:0000313" key="12">
    <source>
        <dbReference type="EMBL" id="OGG69047.1"/>
    </source>
</evidence>
<dbReference type="Pfam" id="PF06418">
    <property type="entry name" value="CTP_synth_N"/>
    <property type="match status" value="1"/>
</dbReference>
<dbReference type="GO" id="GO:0019856">
    <property type="term" value="P:pyrimidine nucleobase biosynthetic process"/>
    <property type="evidence" value="ECO:0007669"/>
    <property type="project" value="TreeGrafter"/>
</dbReference>
<dbReference type="GO" id="GO:0003883">
    <property type="term" value="F:CTP synthase activity"/>
    <property type="evidence" value="ECO:0007669"/>
    <property type="project" value="UniProtKB-EC"/>
</dbReference>
<evidence type="ECO:0000259" key="11">
    <source>
        <dbReference type="Pfam" id="PF06418"/>
    </source>
</evidence>
<dbReference type="EMBL" id="MFLL01000023">
    <property type="protein sequence ID" value="OGG69047.1"/>
    <property type="molecule type" value="Genomic_DNA"/>
</dbReference>
<proteinExistence type="inferred from homology"/>
<keyword evidence="6" id="KW-0067">ATP-binding</keyword>
<dbReference type="InterPro" id="IPR033828">
    <property type="entry name" value="GATase1_CTP_Synthase"/>
</dbReference>
<dbReference type="Pfam" id="PF00117">
    <property type="entry name" value="GATase"/>
    <property type="match status" value="1"/>
</dbReference>
<dbReference type="Proteomes" id="UP000176914">
    <property type="component" value="Unassembled WGS sequence"/>
</dbReference>